<proteinExistence type="predicted"/>
<sequence length="19" mass="2269">MDVMELEAWSGKEVRQQTM</sequence>
<gene>
    <name evidence="1" type="ORF">QQF64_003528</name>
</gene>
<evidence type="ECO:0000313" key="1">
    <source>
        <dbReference type="EMBL" id="KAL1265501.1"/>
    </source>
</evidence>
<feature type="non-terminal residue" evidence="1">
    <location>
        <position position="1"/>
    </location>
</feature>
<keyword evidence="2" id="KW-1185">Reference proteome</keyword>
<feature type="non-terminal residue" evidence="1">
    <location>
        <position position="19"/>
    </location>
</feature>
<protein>
    <submittedName>
        <fullName evidence="1">Uncharacterized protein</fullName>
    </submittedName>
</protein>
<reference evidence="1 2" key="1">
    <citation type="submission" date="2023-09" db="EMBL/GenBank/DDBJ databases">
        <authorList>
            <person name="Wang M."/>
        </authorList>
    </citation>
    <scope>NUCLEOTIDE SEQUENCE [LARGE SCALE GENOMIC DNA]</scope>
    <source>
        <strain evidence="1">GT-2023</strain>
        <tissue evidence="1">Liver</tissue>
    </source>
</reference>
<evidence type="ECO:0000313" key="2">
    <source>
        <dbReference type="Proteomes" id="UP001558613"/>
    </source>
</evidence>
<name>A0ABR3MLK1_9TELE</name>
<accession>A0ABR3MLK1</accession>
<dbReference type="Proteomes" id="UP001558613">
    <property type="component" value="Unassembled WGS sequence"/>
</dbReference>
<comment type="caution">
    <text evidence="1">The sequence shown here is derived from an EMBL/GenBank/DDBJ whole genome shotgun (WGS) entry which is preliminary data.</text>
</comment>
<organism evidence="1 2">
    <name type="scientific">Cirrhinus molitorella</name>
    <name type="common">mud carp</name>
    <dbReference type="NCBI Taxonomy" id="172907"/>
    <lineage>
        <taxon>Eukaryota</taxon>
        <taxon>Metazoa</taxon>
        <taxon>Chordata</taxon>
        <taxon>Craniata</taxon>
        <taxon>Vertebrata</taxon>
        <taxon>Euteleostomi</taxon>
        <taxon>Actinopterygii</taxon>
        <taxon>Neopterygii</taxon>
        <taxon>Teleostei</taxon>
        <taxon>Ostariophysi</taxon>
        <taxon>Cypriniformes</taxon>
        <taxon>Cyprinidae</taxon>
        <taxon>Labeoninae</taxon>
        <taxon>Labeonini</taxon>
        <taxon>Cirrhinus</taxon>
    </lineage>
</organism>
<dbReference type="EMBL" id="JAYMGO010000011">
    <property type="protein sequence ID" value="KAL1265501.1"/>
    <property type="molecule type" value="Genomic_DNA"/>
</dbReference>